<dbReference type="RefSeq" id="WP_057421623.1">
    <property type="nucleotide sequence ID" value="NZ_LIID01000019.1"/>
</dbReference>
<evidence type="ECO:0000256" key="1">
    <source>
        <dbReference type="SAM" id="SignalP"/>
    </source>
</evidence>
<reference evidence="2 3" key="1">
    <citation type="submission" date="2015-09" db="EMBL/GenBank/DDBJ databases">
        <title>Genome announcement of multiple Pseudomonas syringae strains.</title>
        <authorList>
            <person name="Thakur S."/>
            <person name="Wang P.W."/>
            <person name="Gong Y."/>
            <person name="Weir B.S."/>
            <person name="Guttman D.S."/>
        </authorList>
    </citation>
    <scope>NUCLEOTIDE SEQUENCE [LARGE SCALE GENOMIC DNA]</scope>
    <source>
        <strain evidence="2 3">ICMP4455</strain>
    </source>
</reference>
<protein>
    <submittedName>
        <fullName evidence="2">Uncharacterized protein</fullName>
    </submittedName>
</protein>
<dbReference type="EMBL" id="LJQI01000277">
    <property type="protein sequence ID" value="KPX26210.1"/>
    <property type="molecule type" value="Genomic_DNA"/>
</dbReference>
<evidence type="ECO:0000313" key="3">
    <source>
        <dbReference type="Proteomes" id="UP000050490"/>
    </source>
</evidence>
<dbReference type="AlphaFoldDB" id="A0A0P9RCH9"/>
<sequence length="185" mass="21003">MKNTINYITLAILLFFSAIQVSYAVEQTNIVRAVDTCKNANNIDCNLKDSNGEKLAESINVIKSLNAVSDSTIDSKSLETAHKKINEINANYSEDFDKLENSVYEMQTVELEQYSNLLNTIRTSSDSIREKNIKYKAVSEQLTSAMNLIKDSFKPSFDKILKIKEQKTDEVYAEHMNKEAVTKKQ</sequence>
<feature type="chain" id="PRO_5010433719" evidence="1">
    <location>
        <begin position="25"/>
        <end position="185"/>
    </location>
</feature>
<gene>
    <name evidence="2" type="ORF">ALO70_02970</name>
</gene>
<feature type="signal peptide" evidence="1">
    <location>
        <begin position="1"/>
        <end position="24"/>
    </location>
</feature>
<evidence type="ECO:0000313" key="2">
    <source>
        <dbReference type="EMBL" id="KPX26210.1"/>
    </source>
</evidence>
<keyword evidence="1" id="KW-0732">Signal</keyword>
<dbReference type="PATRIC" id="fig|129137.4.peg.4371"/>
<organism evidence="2 3">
    <name type="scientific">Pseudomonas amygdali pv. eriobotryae</name>
    <dbReference type="NCBI Taxonomy" id="129137"/>
    <lineage>
        <taxon>Bacteria</taxon>
        <taxon>Pseudomonadati</taxon>
        <taxon>Pseudomonadota</taxon>
        <taxon>Gammaproteobacteria</taxon>
        <taxon>Pseudomonadales</taxon>
        <taxon>Pseudomonadaceae</taxon>
        <taxon>Pseudomonas</taxon>
        <taxon>Pseudomonas amygdali</taxon>
    </lineage>
</organism>
<proteinExistence type="predicted"/>
<dbReference type="Proteomes" id="UP000050490">
    <property type="component" value="Unassembled WGS sequence"/>
</dbReference>
<comment type="caution">
    <text evidence="2">The sequence shown here is derived from an EMBL/GenBank/DDBJ whole genome shotgun (WGS) entry which is preliminary data.</text>
</comment>
<accession>A0A0P9RCH9</accession>
<name>A0A0P9RCH9_PSEA0</name>